<dbReference type="Proteomes" id="UP000024445">
    <property type="component" value="Segment"/>
</dbReference>
<reference evidence="1 2" key="1">
    <citation type="submission" date="2014-01" db="EMBL/GenBank/DDBJ databases">
        <authorList>
            <person name="Zhang G."/>
            <person name="Jin J."/>
            <person name="Li Z.J."/>
            <person name="Wang S.W."/>
            <person name="Chen S.J."/>
            <person name="Wang S.M."/>
            <person name="Wang X.T."/>
            <person name="Li Y.H."/>
            <person name="Wang J."/>
            <person name="Yang C.K."/>
            <person name="Wang L."/>
        </authorList>
    </citation>
    <scope>NUCLEOTIDE SEQUENCE [LARGE SCALE GENOMIC DNA]</scope>
</reference>
<dbReference type="KEGG" id="vg:19485114"/>
<name>A0A023W5Y8_9CAUD</name>
<keyword evidence="2" id="KW-1185">Reference proteome</keyword>
<sequence>MNVRIVNQSTREVYAEVHNVDISEIPQKSTEIYVKGELMWVRQVIKSYEESLGMPYGSPSAVYVWFIVEV</sequence>
<protein>
    <submittedName>
        <fullName evidence="1">Uncharacterized protein</fullName>
    </submittedName>
</protein>
<accession>A0A023W5Y8</accession>
<dbReference type="RefSeq" id="YP_009030287.1">
    <property type="nucleotide sequence ID" value="NC_024121.1"/>
</dbReference>
<evidence type="ECO:0000313" key="2">
    <source>
        <dbReference type="Proteomes" id="UP000024445"/>
    </source>
</evidence>
<gene>
    <name evidence="1" type="ORF">PS2_240</name>
</gene>
<proteinExistence type="predicted"/>
<organism evidence="1 2">
    <name type="scientific">Serratia phage PS2</name>
    <dbReference type="NCBI Taxonomy" id="1481112"/>
    <lineage>
        <taxon>Viruses</taxon>
        <taxon>Duplodnaviria</taxon>
        <taxon>Heunggongvirae</taxon>
        <taxon>Uroviricota</taxon>
        <taxon>Caudoviricetes</taxon>
        <taxon>Muldoonvirus</taxon>
        <taxon>Muldoonvirus PS2</taxon>
    </lineage>
</organism>
<evidence type="ECO:0000313" key="1">
    <source>
        <dbReference type="EMBL" id="AHY25478.1"/>
    </source>
</evidence>
<dbReference type="EMBL" id="KJ025957">
    <property type="protein sequence ID" value="AHY25478.1"/>
    <property type="molecule type" value="Genomic_DNA"/>
</dbReference>
<dbReference type="GeneID" id="19485114"/>